<evidence type="ECO:0000313" key="1">
    <source>
        <dbReference type="Proteomes" id="UP000095282"/>
    </source>
</evidence>
<name>A0A1I7TDC9_9PELO</name>
<keyword evidence="1" id="KW-1185">Reference proteome</keyword>
<dbReference type="Proteomes" id="UP000095282">
    <property type="component" value="Unplaced"/>
</dbReference>
<organism evidence="1 2">
    <name type="scientific">Caenorhabditis tropicalis</name>
    <dbReference type="NCBI Taxonomy" id="1561998"/>
    <lineage>
        <taxon>Eukaryota</taxon>
        <taxon>Metazoa</taxon>
        <taxon>Ecdysozoa</taxon>
        <taxon>Nematoda</taxon>
        <taxon>Chromadorea</taxon>
        <taxon>Rhabditida</taxon>
        <taxon>Rhabditina</taxon>
        <taxon>Rhabditomorpha</taxon>
        <taxon>Rhabditoidea</taxon>
        <taxon>Rhabditidae</taxon>
        <taxon>Peloderinae</taxon>
        <taxon>Caenorhabditis</taxon>
    </lineage>
</organism>
<reference evidence="2" key="1">
    <citation type="submission" date="2016-11" db="UniProtKB">
        <authorList>
            <consortium name="WormBaseParasite"/>
        </authorList>
    </citation>
    <scope>IDENTIFICATION</scope>
</reference>
<protein>
    <submittedName>
        <fullName evidence="2">Secreted protein</fullName>
    </submittedName>
</protein>
<sequence length="89" mass="10545">MIFAIGRSFRFLVLLRAIPASPRHSFPFPFSVLRSSSPRLLLFCFSSPSYSSFIAFWINNKFQQALMFTLHFRIVVFENICKRFNFRKV</sequence>
<proteinExistence type="predicted"/>
<dbReference type="AlphaFoldDB" id="A0A1I7TDC9"/>
<dbReference type="WBParaSite" id="Csp11.Scaffold585.g4814.t1">
    <property type="protein sequence ID" value="Csp11.Scaffold585.g4814.t1"/>
    <property type="gene ID" value="Csp11.Scaffold585.g4814"/>
</dbReference>
<accession>A0A1I7TDC9</accession>
<evidence type="ECO:0000313" key="2">
    <source>
        <dbReference type="WBParaSite" id="Csp11.Scaffold585.g4814.t1"/>
    </source>
</evidence>